<dbReference type="Pfam" id="PF14378">
    <property type="entry name" value="PAP2_3"/>
    <property type="match status" value="1"/>
</dbReference>
<feature type="transmembrane region" description="Helical" evidence="5">
    <location>
        <begin position="383"/>
        <end position="405"/>
    </location>
</feature>
<evidence type="ECO:0008006" key="10">
    <source>
        <dbReference type="Google" id="ProtNLM"/>
    </source>
</evidence>
<keyword evidence="9" id="KW-1185">Reference proteome</keyword>
<evidence type="ECO:0000256" key="5">
    <source>
        <dbReference type="SAM" id="Phobius"/>
    </source>
</evidence>
<dbReference type="Proteomes" id="UP000035009">
    <property type="component" value="Unassembled WGS sequence"/>
</dbReference>
<evidence type="ECO:0000256" key="3">
    <source>
        <dbReference type="ARBA" id="ARBA00022989"/>
    </source>
</evidence>
<keyword evidence="2 5" id="KW-0812">Transmembrane</keyword>
<dbReference type="GO" id="GO:0016020">
    <property type="term" value="C:membrane"/>
    <property type="evidence" value="ECO:0007669"/>
    <property type="project" value="UniProtKB-SubCell"/>
</dbReference>
<accession>M3UUL4</accession>
<name>M3UUL4_GORML</name>
<comment type="subcellular location">
    <subcellularLocation>
        <location evidence="1">Membrane</location>
        <topology evidence="1">Multi-pass membrane protein</topology>
    </subcellularLocation>
</comment>
<protein>
    <recommendedName>
        <fullName evidence="10">Inositol phosphorylceramide synthase</fullName>
    </recommendedName>
</protein>
<dbReference type="eggNOG" id="COG0671">
    <property type="taxonomic scope" value="Bacteria"/>
</dbReference>
<evidence type="ECO:0000259" key="7">
    <source>
        <dbReference type="Pfam" id="PF19356"/>
    </source>
</evidence>
<dbReference type="InterPro" id="IPR026841">
    <property type="entry name" value="Aur1/Ipt1"/>
</dbReference>
<dbReference type="AlphaFoldDB" id="M3UUL4"/>
<dbReference type="EMBL" id="BAOP01000007">
    <property type="protein sequence ID" value="GAC79137.1"/>
    <property type="molecule type" value="Genomic_DNA"/>
</dbReference>
<feature type="transmembrane region" description="Helical" evidence="5">
    <location>
        <begin position="189"/>
        <end position="205"/>
    </location>
</feature>
<feature type="transmembrane region" description="Helical" evidence="5">
    <location>
        <begin position="98"/>
        <end position="114"/>
    </location>
</feature>
<feature type="transmembrane region" description="Helical" evidence="5">
    <location>
        <begin position="356"/>
        <end position="377"/>
    </location>
</feature>
<sequence length="436" mass="46866">MELGVRGWSLVVGVLAAFVVVIQIVSSNFDIRGPVDLLAHDFVGRPGIGEIKMAGLILALVCMPARLRWWVLGGVLALEGVWNLQRVIVGNPGTIGNGILWGLVGTAVFAFWKLRGAEKAATLKAVGLGMMLIVMGRVGDAWLVLSTKANATVLDEYVELADRALGSPSWAVGRVVTDSAFLTEVCSRVYVYLPVGAAVIAFFQLRNVARDGFPRHHIVRTFLIIGMIGPIVYFIFPVVGPTYAFGHELAGAGWQDVWPWVSPDITEPVAAPYSQFIARNCMPSLHTAWAMAIFLHGWRGSTASRIFGTFWLIATTGATLGFGFHYAVDVLAGAVFTLTLEAALTRPETGWTKIRMGVVAMGAAMFAGLLALTRYAAMELATGGAAATALLLAPLVFTAAGFLLVERPELLSVEDRPGGPTFPGRRRRIFAQRSQV</sequence>
<feature type="domain" description="Inositolphosphotransferase Aur1/Ipt1" evidence="6">
    <location>
        <begin position="163"/>
        <end position="338"/>
    </location>
</feature>
<evidence type="ECO:0000313" key="9">
    <source>
        <dbReference type="Proteomes" id="UP000035009"/>
    </source>
</evidence>
<dbReference type="STRING" id="410332.SAMN04488550_3801"/>
<evidence type="ECO:0000313" key="8">
    <source>
        <dbReference type="EMBL" id="GAC79137.1"/>
    </source>
</evidence>
<feature type="transmembrane region" description="Helical" evidence="5">
    <location>
        <begin position="126"/>
        <end position="145"/>
    </location>
</feature>
<feature type="transmembrane region" description="Helical" evidence="5">
    <location>
        <begin position="6"/>
        <end position="25"/>
    </location>
</feature>
<keyword evidence="4 5" id="KW-0472">Membrane</keyword>
<proteinExistence type="predicted"/>
<dbReference type="InterPro" id="IPR045977">
    <property type="entry name" value="DUF5933"/>
</dbReference>
<organism evidence="8 9">
    <name type="scientific">Gordonia malaquae NBRC 108250</name>
    <dbReference type="NCBI Taxonomy" id="1223542"/>
    <lineage>
        <taxon>Bacteria</taxon>
        <taxon>Bacillati</taxon>
        <taxon>Actinomycetota</taxon>
        <taxon>Actinomycetes</taxon>
        <taxon>Mycobacteriales</taxon>
        <taxon>Gordoniaceae</taxon>
        <taxon>Gordonia</taxon>
    </lineage>
</organism>
<dbReference type="CDD" id="cd03386">
    <property type="entry name" value="PAP2_Aur1_like"/>
    <property type="match status" value="1"/>
</dbReference>
<keyword evidence="3 5" id="KW-1133">Transmembrane helix</keyword>
<dbReference type="PANTHER" id="PTHR31310">
    <property type="match status" value="1"/>
</dbReference>
<reference evidence="8 9" key="1">
    <citation type="submission" date="2013-02" db="EMBL/GenBank/DDBJ databases">
        <title>Whole genome shotgun sequence of Gordonia malaquae NBRC 108250.</title>
        <authorList>
            <person name="Yoshida I."/>
            <person name="Hosoyama A."/>
            <person name="Tsuchikane K."/>
            <person name="Ando Y."/>
            <person name="Baba S."/>
            <person name="Ohji S."/>
            <person name="Hamada M."/>
            <person name="Tamura T."/>
            <person name="Yamazoe A."/>
            <person name="Yamazaki S."/>
            <person name="Fujita N."/>
        </authorList>
    </citation>
    <scope>NUCLEOTIDE SEQUENCE [LARGE SCALE GENOMIC DNA]</scope>
    <source>
        <strain evidence="8 9">NBRC 108250</strain>
    </source>
</reference>
<comment type="caution">
    <text evidence="8">The sequence shown here is derived from an EMBL/GenBank/DDBJ whole genome shotgun (WGS) entry which is preliminary data.</text>
</comment>
<evidence type="ECO:0000256" key="1">
    <source>
        <dbReference type="ARBA" id="ARBA00004141"/>
    </source>
</evidence>
<dbReference type="InterPro" id="IPR052185">
    <property type="entry name" value="IPC_Synthase-Related"/>
</dbReference>
<feature type="domain" description="DUF5933" evidence="7">
    <location>
        <begin position="8"/>
        <end position="144"/>
    </location>
</feature>
<evidence type="ECO:0000259" key="6">
    <source>
        <dbReference type="Pfam" id="PF14378"/>
    </source>
</evidence>
<gene>
    <name evidence="8" type="ORF">GM1_007_00960</name>
</gene>
<dbReference type="PANTHER" id="PTHR31310:SF7">
    <property type="entry name" value="PA-PHOSPHATASE RELATED-FAMILY PROTEIN DDB_G0268928"/>
    <property type="match status" value="1"/>
</dbReference>
<feature type="transmembrane region" description="Helical" evidence="5">
    <location>
        <begin position="217"/>
        <end position="236"/>
    </location>
</feature>
<evidence type="ECO:0000256" key="2">
    <source>
        <dbReference type="ARBA" id="ARBA00022692"/>
    </source>
</evidence>
<evidence type="ECO:0000256" key="4">
    <source>
        <dbReference type="ARBA" id="ARBA00023136"/>
    </source>
</evidence>
<dbReference type="Pfam" id="PF19356">
    <property type="entry name" value="DUF5933"/>
    <property type="match status" value="1"/>
</dbReference>